<dbReference type="Proteomes" id="UP001501295">
    <property type="component" value="Unassembled WGS sequence"/>
</dbReference>
<keyword evidence="1" id="KW-0472">Membrane</keyword>
<organism evidence="2 3">
    <name type="scientific">Frondihabitans cladoniiphilus</name>
    <dbReference type="NCBI Taxonomy" id="715785"/>
    <lineage>
        <taxon>Bacteria</taxon>
        <taxon>Bacillati</taxon>
        <taxon>Actinomycetota</taxon>
        <taxon>Actinomycetes</taxon>
        <taxon>Micrococcales</taxon>
        <taxon>Microbacteriaceae</taxon>
        <taxon>Frondihabitans</taxon>
    </lineage>
</organism>
<dbReference type="PANTHER" id="PTHR34980">
    <property type="entry name" value="INNER MEMBRANE PROTEIN-RELATED-RELATED"/>
    <property type="match status" value="1"/>
</dbReference>
<protein>
    <recommendedName>
        <fullName evidence="4">DUF805 domain-containing protein</fullName>
    </recommendedName>
</protein>
<dbReference type="PANTHER" id="PTHR34980:SF2">
    <property type="entry name" value="INNER MEMBRANE PROTEIN YHAH-RELATED"/>
    <property type="match status" value="1"/>
</dbReference>
<keyword evidence="3" id="KW-1185">Reference proteome</keyword>
<dbReference type="EMBL" id="BAABLM010000001">
    <property type="protein sequence ID" value="GAA4664478.1"/>
    <property type="molecule type" value="Genomic_DNA"/>
</dbReference>
<keyword evidence="1" id="KW-1133">Transmembrane helix</keyword>
<feature type="transmembrane region" description="Helical" evidence="1">
    <location>
        <begin position="92"/>
        <end position="116"/>
    </location>
</feature>
<evidence type="ECO:0000256" key="1">
    <source>
        <dbReference type="SAM" id="Phobius"/>
    </source>
</evidence>
<reference evidence="3" key="1">
    <citation type="journal article" date="2019" name="Int. J. Syst. Evol. Microbiol.">
        <title>The Global Catalogue of Microorganisms (GCM) 10K type strain sequencing project: providing services to taxonomists for standard genome sequencing and annotation.</title>
        <authorList>
            <consortium name="The Broad Institute Genomics Platform"/>
            <consortium name="The Broad Institute Genome Sequencing Center for Infectious Disease"/>
            <person name="Wu L."/>
            <person name="Ma J."/>
        </authorList>
    </citation>
    <scope>NUCLEOTIDE SEQUENCE [LARGE SCALE GENOMIC DNA]</scope>
    <source>
        <strain evidence="3">JCM 18956</strain>
    </source>
</reference>
<sequence length="162" mass="17626">MTNFPPPPAYQQPAQPFPPKGEPPLWAPHYGISFIPGWRRAIAKYADFTGRAAPSEFWFYVLGNVVVVIGIEIVFSIIGAVVGLAGGSNGTAAAVVSAIAGVIVGLYSLAVLVPTLAVTVRRLHDANYAWGFIFFYFIWIVLLILLLQSPKPEGQRFDRPRG</sequence>
<dbReference type="InterPro" id="IPR008523">
    <property type="entry name" value="DUF805"/>
</dbReference>
<accession>A0ABP8VKD2</accession>
<gene>
    <name evidence="2" type="ORF">GCM10025780_01740</name>
</gene>
<feature type="transmembrane region" description="Helical" evidence="1">
    <location>
        <begin position="128"/>
        <end position="147"/>
    </location>
</feature>
<evidence type="ECO:0000313" key="3">
    <source>
        <dbReference type="Proteomes" id="UP001501295"/>
    </source>
</evidence>
<comment type="caution">
    <text evidence="2">The sequence shown here is derived from an EMBL/GenBank/DDBJ whole genome shotgun (WGS) entry which is preliminary data.</text>
</comment>
<evidence type="ECO:0000313" key="2">
    <source>
        <dbReference type="EMBL" id="GAA4664478.1"/>
    </source>
</evidence>
<name>A0ABP8VKD2_9MICO</name>
<evidence type="ECO:0008006" key="4">
    <source>
        <dbReference type="Google" id="ProtNLM"/>
    </source>
</evidence>
<feature type="transmembrane region" description="Helical" evidence="1">
    <location>
        <begin position="57"/>
        <end position="85"/>
    </location>
</feature>
<proteinExistence type="predicted"/>
<dbReference type="RefSeq" id="WP_345372111.1">
    <property type="nucleotide sequence ID" value="NZ_BAABLM010000001.1"/>
</dbReference>
<dbReference type="Pfam" id="PF05656">
    <property type="entry name" value="DUF805"/>
    <property type="match status" value="1"/>
</dbReference>
<keyword evidence="1" id="KW-0812">Transmembrane</keyword>